<feature type="transmembrane region" description="Helical" evidence="1">
    <location>
        <begin position="12"/>
        <end position="31"/>
    </location>
</feature>
<keyword evidence="3" id="KW-1185">Reference proteome</keyword>
<keyword evidence="1" id="KW-1133">Transmembrane helix</keyword>
<organism evidence="2 3">
    <name type="scientific">Amycolatopsis pigmentata</name>
    <dbReference type="NCBI Taxonomy" id="450801"/>
    <lineage>
        <taxon>Bacteria</taxon>
        <taxon>Bacillati</taxon>
        <taxon>Actinomycetota</taxon>
        <taxon>Actinomycetes</taxon>
        <taxon>Pseudonocardiales</taxon>
        <taxon>Pseudonocardiaceae</taxon>
        <taxon>Amycolatopsis</taxon>
    </lineage>
</organism>
<evidence type="ECO:0000313" key="3">
    <source>
        <dbReference type="Proteomes" id="UP001597417"/>
    </source>
</evidence>
<dbReference type="EMBL" id="JBHUKR010000017">
    <property type="protein sequence ID" value="MFD2420277.1"/>
    <property type="molecule type" value="Genomic_DNA"/>
</dbReference>
<comment type="caution">
    <text evidence="2">The sequence shown here is derived from an EMBL/GenBank/DDBJ whole genome shotgun (WGS) entry which is preliminary data.</text>
</comment>
<keyword evidence="1" id="KW-0472">Membrane</keyword>
<gene>
    <name evidence="2" type="ORF">ACFSXZ_28490</name>
</gene>
<keyword evidence="1" id="KW-0812">Transmembrane</keyword>
<feature type="transmembrane region" description="Helical" evidence="1">
    <location>
        <begin position="169"/>
        <end position="187"/>
    </location>
</feature>
<feature type="transmembrane region" description="Helical" evidence="1">
    <location>
        <begin position="101"/>
        <end position="124"/>
    </location>
</feature>
<protein>
    <submittedName>
        <fullName evidence="2">Cadmium resistance transporter</fullName>
    </submittedName>
</protein>
<name>A0ABW5G2K9_9PSEU</name>
<proteinExistence type="predicted"/>
<dbReference type="InterPro" id="IPR004676">
    <property type="entry name" value="Cd-R_transporter"/>
</dbReference>
<feature type="transmembrane region" description="Helical" evidence="1">
    <location>
        <begin position="70"/>
        <end position="89"/>
    </location>
</feature>
<sequence length="192" mass="20077">MVSLPGTVATAAGTFAATNVDALILLVILFAGARAGSVRPRQIVLGQGLVFVMLVGTSIGMAAALGPVPLRWIGVLGLVPITMGVRGLIAARRRTESDPALTDKLTVVVALALSVCADNLSVYIVLFRVQTPAESALSVAVFVVLEVVWCVTAYTIAGRKTVILFVRRSGAWVVPILFLALGTAILVRTELL</sequence>
<dbReference type="Proteomes" id="UP001597417">
    <property type="component" value="Unassembled WGS sequence"/>
</dbReference>
<accession>A0ABW5G2K9</accession>
<dbReference type="RefSeq" id="WP_378268301.1">
    <property type="nucleotide sequence ID" value="NZ_JBHUKR010000017.1"/>
</dbReference>
<dbReference type="Pfam" id="PF03596">
    <property type="entry name" value="Cad"/>
    <property type="match status" value="1"/>
</dbReference>
<reference evidence="3" key="1">
    <citation type="journal article" date="2019" name="Int. J. Syst. Evol. Microbiol.">
        <title>The Global Catalogue of Microorganisms (GCM) 10K type strain sequencing project: providing services to taxonomists for standard genome sequencing and annotation.</title>
        <authorList>
            <consortium name="The Broad Institute Genomics Platform"/>
            <consortium name="The Broad Institute Genome Sequencing Center for Infectious Disease"/>
            <person name="Wu L."/>
            <person name="Ma J."/>
        </authorList>
    </citation>
    <scope>NUCLEOTIDE SEQUENCE [LARGE SCALE GENOMIC DNA]</scope>
    <source>
        <strain evidence="3">CGMCC 4.7645</strain>
    </source>
</reference>
<feature type="transmembrane region" description="Helical" evidence="1">
    <location>
        <begin position="43"/>
        <end position="64"/>
    </location>
</feature>
<evidence type="ECO:0000256" key="1">
    <source>
        <dbReference type="SAM" id="Phobius"/>
    </source>
</evidence>
<feature type="transmembrane region" description="Helical" evidence="1">
    <location>
        <begin position="136"/>
        <end position="157"/>
    </location>
</feature>
<evidence type="ECO:0000313" key="2">
    <source>
        <dbReference type="EMBL" id="MFD2420277.1"/>
    </source>
</evidence>